<sequence length="260" mass="30286">MKDHPKLHLLKARLLKFNLLDLDRVIIPYKNRPRRCARVLLTVVLVAAPHPSPNHRRRLLPIDPSIEPPLLNLRRCRHHHPVASDLSKTRTTHRPLFRLSPGVVRGLVYPDLVYEFYSNTFYQDRHIGSFVKNFEIILDMFKIVEALGYHETGIYVFTYGKWNKNLGVDYLIAVKSICENFAKCTNLNPTHKALGPVNAQLHRIINHYILPQSGSFQRVTFLDTLVHYALLNRISISFGYLMMCHMFECVKSEKKNHIKK</sequence>
<evidence type="ECO:0000313" key="2">
    <source>
        <dbReference type="Proteomes" id="UP001341840"/>
    </source>
</evidence>
<proteinExistence type="predicted"/>
<accession>A0ABU6UGN2</accession>
<reference evidence="1 2" key="1">
    <citation type="journal article" date="2023" name="Plants (Basel)">
        <title>Bridging the Gap: Combining Genomics and Transcriptomics Approaches to Understand Stylosanthes scabra, an Orphan Legume from the Brazilian Caatinga.</title>
        <authorList>
            <person name="Ferreira-Neto J.R.C."/>
            <person name="da Silva M.D."/>
            <person name="Binneck E."/>
            <person name="de Melo N.F."/>
            <person name="da Silva R.H."/>
            <person name="de Melo A.L.T.M."/>
            <person name="Pandolfi V."/>
            <person name="Bustamante F.O."/>
            <person name="Brasileiro-Vidal A.C."/>
            <person name="Benko-Iseppon A.M."/>
        </authorList>
    </citation>
    <scope>NUCLEOTIDE SEQUENCE [LARGE SCALE GENOMIC DNA]</scope>
    <source>
        <tissue evidence="1">Leaves</tissue>
    </source>
</reference>
<protein>
    <submittedName>
        <fullName evidence="1">Uncharacterized protein</fullName>
    </submittedName>
</protein>
<organism evidence="1 2">
    <name type="scientific">Stylosanthes scabra</name>
    <dbReference type="NCBI Taxonomy" id="79078"/>
    <lineage>
        <taxon>Eukaryota</taxon>
        <taxon>Viridiplantae</taxon>
        <taxon>Streptophyta</taxon>
        <taxon>Embryophyta</taxon>
        <taxon>Tracheophyta</taxon>
        <taxon>Spermatophyta</taxon>
        <taxon>Magnoliopsida</taxon>
        <taxon>eudicotyledons</taxon>
        <taxon>Gunneridae</taxon>
        <taxon>Pentapetalae</taxon>
        <taxon>rosids</taxon>
        <taxon>fabids</taxon>
        <taxon>Fabales</taxon>
        <taxon>Fabaceae</taxon>
        <taxon>Papilionoideae</taxon>
        <taxon>50 kb inversion clade</taxon>
        <taxon>dalbergioids sensu lato</taxon>
        <taxon>Dalbergieae</taxon>
        <taxon>Pterocarpus clade</taxon>
        <taxon>Stylosanthes</taxon>
    </lineage>
</organism>
<comment type="caution">
    <text evidence="1">The sequence shown here is derived from an EMBL/GenBank/DDBJ whole genome shotgun (WGS) entry which is preliminary data.</text>
</comment>
<gene>
    <name evidence="1" type="ORF">PIB30_042823</name>
</gene>
<dbReference type="Proteomes" id="UP001341840">
    <property type="component" value="Unassembled WGS sequence"/>
</dbReference>
<evidence type="ECO:0000313" key="1">
    <source>
        <dbReference type="EMBL" id="MED6159500.1"/>
    </source>
</evidence>
<name>A0ABU6UGN2_9FABA</name>
<keyword evidence="2" id="KW-1185">Reference proteome</keyword>
<dbReference type="EMBL" id="JASCZI010121075">
    <property type="protein sequence ID" value="MED6159500.1"/>
    <property type="molecule type" value="Genomic_DNA"/>
</dbReference>